<dbReference type="Gene3D" id="3.30.70.270">
    <property type="match status" value="1"/>
</dbReference>
<comment type="caution">
    <text evidence="4">The sequence shown here is derived from an EMBL/GenBank/DDBJ whole genome shotgun (WGS) entry which is preliminary data.</text>
</comment>
<dbReference type="NCBIfam" id="TIGR00254">
    <property type="entry name" value="GGDEF"/>
    <property type="match status" value="1"/>
</dbReference>
<dbReference type="InterPro" id="IPR029787">
    <property type="entry name" value="Nucleotide_cyclase"/>
</dbReference>
<dbReference type="SMART" id="SM00267">
    <property type="entry name" value="GGDEF"/>
    <property type="match status" value="1"/>
</dbReference>
<feature type="compositionally biased region" description="Pro residues" evidence="1">
    <location>
        <begin position="16"/>
        <end position="25"/>
    </location>
</feature>
<dbReference type="CDD" id="cd01949">
    <property type="entry name" value="GGDEF"/>
    <property type="match status" value="1"/>
</dbReference>
<sequence>MSLRIGRSSLLKKQPPEPPVAPEPNPLAEMGQAFLQTFETIGQGGFWMTDAAGALTYLSAHIRPDLLGEDAGPGGRFIDLFEPVVRTEGESGRTLQFVFARKSKFDGILVRRNIGRGERVWELSGEAMFDPLGEHSGFRGILKDVTEQHLHAEEKSQLVRYDPLTGLTNRHRMGKVLEQILTSFDAGSRCCTVMLLDLDRFKQVNDTLGHAAGDALLKQVAERLITIVGDKEAICRLGGDEFQIVLRDQGDQEFLGQLAYRIIEMLSQPYRIGEERCTIGASIGIAISPRDGTSADELTRNADLALYSAKNSGRGVFRFFTTDYLKAATERRELEEDLHLAIERDEFQLYYQPVVDARTDTVVGAEALIRWIHPVKGFVSPAQFIPLAEESNLICRLGEFALRRGCSDAMQWPKSLRVAINVSPVQFAEEDFVKIVQRVLRETRLPPERLELEITESVFVSDDEKVQQIFQGLKNLGVRLALDDFGTGYSSLGYLRRSPFDKLKIDQSFIRGATEFASRNRPIVEATATMAQALSMVTTAEGVETFDQLDLVRAQRVNYVQGYIYSKPISAEEFLSRASDNWQIVPSGPARQRADRLTMYRAVGVVHHDTYQTGILRNLSTSGALIEGLTDMVPGEMIAVDLGSGQIAVAQVIRVVGIRTGVAFEIPLVPDGAGGLCTLRRISSFDLWKAGLPVNKDDVLELAKLRGTPAGAITGIAL</sequence>
<feature type="domain" description="EAL" evidence="2">
    <location>
        <begin position="331"/>
        <end position="582"/>
    </location>
</feature>
<evidence type="ECO:0000313" key="4">
    <source>
        <dbReference type="EMBL" id="MBC2651824.1"/>
    </source>
</evidence>
<accession>A0A7X1F880</accession>
<dbReference type="Pfam" id="PF00990">
    <property type="entry name" value="GGDEF"/>
    <property type="match status" value="1"/>
</dbReference>
<evidence type="ECO:0000259" key="3">
    <source>
        <dbReference type="PROSITE" id="PS50887"/>
    </source>
</evidence>
<dbReference type="EMBL" id="JACLAU010000010">
    <property type="protein sequence ID" value="MBC2651824.1"/>
    <property type="molecule type" value="Genomic_DNA"/>
</dbReference>
<protein>
    <submittedName>
        <fullName evidence="4">EAL domain-containing protein</fullName>
    </submittedName>
</protein>
<dbReference type="PROSITE" id="PS50887">
    <property type="entry name" value="GGDEF"/>
    <property type="match status" value="1"/>
</dbReference>
<dbReference type="PROSITE" id="PS50883">
    <property type="entry name" value="EAL"/>
    <property type="match status" value="1"/>
</dbReference>
<dbReference type="InterPro" id="IPR001633">
    <property type="entry name" value="EAL_dom"/>
</dbReference>
<dbReference type="CDD" id="cd01948">
    <property type="entry name" value="EAL"/>
    <property type="match status" value="1"/>
</dbReference>
<dbReference type="PANTHER" id="PTHR44757:SF10">
    <property type="entry name" value="MEMBRANE PROTEIN"/>
    <property type="match status" value="1"/>
</dbReference>
<dbReference type="InterPro" id="IPR035919">
    <property type="entry name" value="EAL_sf"/>
</dbReference>
<feature type="domain" description="GGDEF" evidence="3">
    <location>
        <begin position="189"/>
        <end position="322"/>
    </location>
</feature>
<gene>
    <name evidence="4" type="ORF">H7F49_08925</name>
</gene>
<dbReference type="RefSeq" id="WP_185683244.1">
    <property type="nucleotide sequence ID" value="NZ_JACLAU010000010.1"/>
</dbReference>
<dbReference type="SUPFAM" id="SSF55073">
    <property type="entry name" value="Nucleotide cyclase"/>
    <property type="match status" value="1"/>
</dbReference>
<keyword evidence="5" id="KW-1185">Reference proteome</keyword>
<feature type="region of interest" description="Disordered" evidence="1">
    <location>
        <begin position="1"/>
        <end position="26"/>
    </location>
</feature>
<evidence type="ECO:0000313" key="5">
    <source>
        <dbReference type="Proteomes" id="UP000520156"/>
    </source>
</evidence>
<evidence type="ECO:0000256" key="1">
    <source>
        <dbReference type="SAM" id="MobiDB-lite"/>
    </source>
</evidence>
<dbReference type="Gene3D" id="3.20.20.450">
    <property type="entry name" value="EAL domain"/>
    <property type="match status" value="1"/>
</dbReference>
<reference evidence="4 5" key="1">
    <citation type="submission" date="2020-08" db="EMBL/GenBank/DDBJ databases">
        <title>The genome sequence of Novosphingobium flavum 4Y4.</title>
        <authorList>
            <person name="Liu Y."/>
        </authorList>
    </citation>
    <scope>NUCLEOTIDE SEQUENCE [LARGE SCALE GENOMIC DNA]</scope>
    <source>
        <strain evidence="4 5">4Y4</strain>
    </source>
</reference>
<dbReference type="PANTHER" id="PTHR44757">
    <property type="entry name" value="DIGUANYLATE CYCLASE DGCP"/>
    <property type="match status" value="1"/>
</dbReference>
<dbReference type="SMART" id="SM00052">
    <property type="entry name" value="EAL"/>
    <property type="match status" value="1"/>
</dbReference>
<dbReference type="AlphaFoldDB" id="A0A7X1F880"/>
<evidence type="ECO:0000259" key="2">
    <source>
        <dbReference type="PROSITE" id="PS50883"/>
    </source>
</evidence>
<name>A0A7X1F880_9SPHN</name>
<proteinExistence type="predicted"/>
<dbReference type="InterPro" id="IPR043128">
    <property type="entry name" value="Rev_trsase/Diguanyl_cyclase"/>
</dbReference>
<dbReference type="InterPro" id="IPR000160">
    <property type="entry name" value="GGDEF_dom"/>
</dbReference>
<dbReference type="Pfam" id="PF00563">
    <property type="entry name" value="EAL"/>
    <property type="match status" value="1"/>
</dbReference>
<dbReference type="Proteomes" id="UP000520156">
    <property type="component" value="Unassembled WGS sequence"/>
</dbReference>
<organism evidence="4 5">
    <name type="scientific">Novosphingobium aerophilum</name>
    <dbReference type="NCBI Taxonomy" id="2839843"/>
    <lineage>
        <taxon>Bacteria</taxon>
        <taxon>Pseudomonadati</taxon>
        <taxon>Pseudomonadota</taxon>
        <taxon>Alphaproteobacteria</taxon>
        <taxon>Sphingomonadales</taxon>
        <taxon>Sphingomonadaceae</taxon>
        <taxon>Novosphingobium</taxon>
    </lineage>
</organism>
<dbReference type="InterPro" id="IPR052155">
    <property type="entry name" value="Biofilm_reg_signaling"/>
</dbReference>
<dbReference type="SUPFAM" id="SSF141868">
    <property type="entry name" value="EAL domain-like"/>
    <property type="match status" value="1"/>
</dbReference>
<dbReference type="Gene3D" id="3.30.450.20">
    <property type="entry name" value="PAS domain"/>
    <property type="match status" value="1"/>
</dbReference>